<dbReference type="GO" id="GO:0005886">
    <property type="term" value="C:plasma membrane"/>
    <property type="evidence" value="ECO:0007669"/>
    <property type="project" value="UniProtKB-SubCell"/>
</dbReference>
<feature type="transmembrane region" description="Helical" evidence="7">
    <location>
        <begin position="36"/>
        <end position="55"/>
    </location>
</feature>
<feature type="transmembrane region" description="Helical" evidence="7">
    <location>
        <begin position="12"/>
        <end position="29"/>
    </location>
</feature>
<proteinExistence type="inferred from homology"/>
<dbReference type="Pfam" id="PF12036">
    <property type="entry name" value="DUF3522"/>
    <property type="match status" value="1"/>
</dbReference>
<keyword evidence="9" id="KW-1185">Reference proteome</keyword>
<dbReference type="AlphaFoldDB" id="A0AAU9IZP9"/>
<feature type="transmembrane region" description="Helical" evidence="7">
    <location>
        <begin position="105"/>
        <end position="124"/>
    </location>
</feature>
<evidence type="ECO:0000256" key="5">
    <source>
        <dbReference type="ARBA" id="ARBA00022989"/>
    </source>
</evidence>
<evidence type="ECO:0000313" key="9">
    <source>
        <dbReference type="Proteomes" id="UP001162131"/>
    </source>
</evidence>
<dbReference type="InterPro" id="IPR021910">
    <property type="entry name" value="NGX6/PGAP6/MYMK"/>
</dbReference>
<evidence type="ECO:0000256" key="7">
    <source>
        <dbReference type="SAM" id="Phobius"/>
    </source>
</evidence>
<keyword evidence="5 7" id="KW-1133">Transmembrane helix</keyword>
<comment type="similarity">
    <text evidence="2">Belongs to the TMEM8 family.</text>
</comment>
<dbReference type="EMBL" id="CAJZBQ010000021">
    <property type="protein sequence ID" value="CAG9318624.1"/>
    <property type="molecule type" value="Genomic_DNA"/>
</dbReference>
<keyword evidence="4 7" id="KW-0812">Transmembrane</keyword>
<dbReference type="PANTHER" id="PTHR36561:SF2">
    <property type="entry name" value="HAEMOLYSIN-III RELATED"/>
    <property type="match status" value="1"/>
</dbReference>
<comment type="caution">
    <text evidence="8">The sequence shown here is derived from an EMBL/GenBank/DDBJ whole genome shotgun (WGS) entry which is preliminary data.</text>
</comment>
<feature type="transmembrane region" description="Helical" evidence="7">
    <location>
        <begin position="162"/>
        <end position="181"/>
    </location>
</feature>
<comment type="subcellular location">
    <subcellularLocation>
        <location evidence="1">Cell membrane</location>
        <topology evidence="1">Multi-pass membrane protein</topology>
    </subcellularLocation>
</comment>
<evidence type="ECO:0000313" key="8">
    <source>
        <dbReference type="EMBL" id="CAG9318624.1"/>
    </source>
</evidence>
<gene>
    <name evidence="8" type="ORF">BSTOLATCC_MIC21998</name>
</gene>
<evidence type="ECO:0000256" key="6">
    <source>
        <dbReference type="ARBA" id="ARBA00023136"/>
    </source>
</evidence>
<evidence type="ECO:0008006" key="10">
    <source>
        <dbReference type="Google" id="ProtNLM"/>
    </source>
</evidence>
<reference evidence="8" key="1">
    <citation type="submission" date="2021-09" db="EMBL/GenBank/DDBJ databases">
        <authorList>
            <consortium name="AG Swart"/>
            <person name="Singh M."/>
            <person name="Singh A."/>
            <person name="Seah K."/>
            <person name="Emmerich C."/>
        </authorList>
    </citation>
    <scope>NUCLEOTIDE SEQUENCE</scope>
    <source>
        <strain evidence="8">ATCC30299</strain>
    </source>
</reference>
<name>A0AAU9IZP9_9CILI</name>
<sequence>MAFRSEGEKFAMLLITGITNFAFIPTLYLAHVNKHYFPMCIGLFTCFTSFMYHALDSIKWGSFYITSQNWHKLDNIGSIMCFISLIIYWMDNLQVKGKNIYVSRHLCDIDIMLNFGGLFLTMLMQANHPWEIKNTIGPILIFGSICIIKNLFFRSSRFNRKYVIKGSVILTFSVICFIKALDEDNDYLRIYHGLWHCGVSISGFYLWQIVDKDREIKEFHVARYCKQKRLEFGQAFMALFKPNIKKDDP</sequence>
<evidence type="ECO:0000256" key="3">
    <source>
        <dbReference type="ARBA" id="ARBA00022475"/>
    </source>
</evidence>
<organism evidence="8 9">
    <name type="scientific">Blepharisma stoltei</name>
    <dbReference type="NCBI Taxonomy" id="1481888"/>
    <lineage>
        <taxon>Eukaryota</taxon>
        <taxon>Sar</taxon>
        <taxon>Alveolata</taxon>
        <taxon>Ciliophora</taxon>
        <taxon>Postciliodesmatophora</taxon>
        <taxon>Heterotrichea</taxon>
        <taxon>Heterotrichida</taxon>
        <taxon>Blepharismidae</taxon>
        <taxon>Blepharisma</taxon>
    </lineage>
</organism>
<evidence type="ECO:0000256" key="1">
    <source>
        <dbReference type="ARBA" id="ARBA00004651"/>
    </source>
</evidence>
<dbReference type="Proteomes" id="UP001162131">
    <property type="component" value="Unassembled WGS sequence"/>
</dbReference>
<feature type="transmembrane region" description="Helical" evidence="7">
    <location>
        <begin position="136"/>
        <end position="153"/>
    </location>
</feature>
<keyword evidence="6 7" id="KW-0472">Membrane</keyword>
<feature type="transmembrane region" description="Helical" evidence="7">
    <location>
        <begin position="193"/>
        <end position="210"/>
    </location>
</feature>
<protein>
    <recommendedName>
        <fullName evidence="10">Post-GPI attachment to proteins factor 3</fullName>
    </recommendedName>
</protein>
<evidence type="ECO:0000256" key="2">
    <source>
        <dbReference type="ARBA" id="ARBA00005542"/>
    </source>
</evidence>
<accession>A0AAU9IZP9</accession>
<keyword evidence="3" id="KW-1003">Cell membrane</keyword>
<evidence type="ECO:0000256" key="4">
    <source>
        <dbReference type="ARBA" id="ARBA00022692"/>
    </source>
</evidence>
<dbReference type="PANTHER" id="PTHR36561">
    <property type="entry name" value="HAEMOLYSIN-III RELATED-RELATED"/>
    <property type="match status" value="1"/>
</dbReference>
<feature type="transmembrane region" description="Helical" evidence="7">
    <location>
        <begin position="75"/>
        <end position="93"/>
    </location>
</feature>